<keyword evidence="2" id="KW-0677">Repeat</keyword>
<dbReference type="SUPFAM" id="SSF54534">
    <property type="entry name" value="FKBP-like"/>
    <property type="match status" value="1"/>
</dbReference>
<comment type="caution">
    <text evidence="7">The sequence shown here is derived from an EMBL/GenBank/DDBJ whole genome shotgun (WGS) entry which is preliminary data.</text>
</comment>
<dbReference type="RefSeq" id="WP_212214030.1">
    <property type="nucleotide sequence ID" value="NZ_JAGUCO010000002.1"/>
</dbReference>
<evidence type="ECO:0000313" key="8">
    <source>
        <dbReference type="Proteomes" id="UP000708576"/>
    </source>
</evidence>
<dbReference type="EMBL" id="JAGUCO010000002">
    <property type="protein sequence ID" value="MBS2097522.1"/>
    <property type="molecule type" value="Genomic_DNA"/>
</dbReference>
<evidence type="ECO:0000256" key="3">
    <source>
        <dbReference type="ARBA" id="ARBA00023110"/>
    </source>
</evidence>
<keyword evidence="3 4" id="KW-0697">Rotamase</keyword>
<dbReference type="InterPro" id="IPR046357">
    <property type="entry name" value="PPIase_dom_sf"/>
</dbReference>
<evidence type="ECO:0000313" key="7">
    <source>
        <dbReference type="EMBL" id="MBS2097522.1"/>
    </source>
</evidence>
<dbReference type="EC" id="5.2.1.8" evidence="5"/>
<keyword evidence="8" id="KW-1185">Reference proteome</keyword>
<name>A0ABS5JRM2_9BACT</name>
<accession>A0ABS5JRM2</accession>
<evidence type="ECO:0000256" key="5">
    <source>
        <dbReference type="RuleBase" id="RU003915"/>
    </source>
</evidence>
<comment type="similarity">
    <text evidence="5">Belongs to the FKBP-type PPIase family.</text>
</comment>
<evidence type="ECO:0000256" key="1">
    <source>
        <dbReference type="ARBA" id="ARBA00000971"/>
    </source>
</evidence>
<dbReference type="Pfam" id="PF00254">
    <property type="entry name" value="FKBP_C"/>
    <property type="match status" value="1"/>
</dbReference>
<evidence type="ECO:0000256" key="2">
    <source>
        <dbReference type="ARBA" id="ARBA00022737"/>
    </source>
</evidence>
<dbReference type="GO" id="GO:0003755">
    <property type="term" value="F:peptidyl-prolyl cis-trans isomerase activity"/>
    <property type="evidence" value="ECO:0007669"/>
    <property type="project" value="UniProtKB-EC"/>
</dbReference>
<dbReference type="PANTHER" id="PTHR46046:SF5">
    <property type="entry name" value="PEPTIDYLPROLYL ISOMERASE"/>
    <property type="match status" value="1"/>
</dbReference>
<feature type="domain" description="PPIase FKBP-type" evidence="6">
    <location>
        <begin position="93"/>
        <end position="180"/>
    </location>
</feature>
<reference evidence="7 8" key="1">
    <citation type="journal article" date="2015" name="Int. J. Syst. Evol. Microbiol.">
        <title>Carboxylicivirga linearis sp. nov., isolated from a sea cucumber culture pond.</title>
        <authorList>
            <person name="Wang F.Q."/>
            <person name="Zhou Y.X."/>
            <person name="Lin X.Z."/>
            <person name="Chen G.J."/>
            <person name="Du Z.J."/>
        </authorList>
    </citation>
    <scope>NUCLEOTIDE SEQUENCE [LARGE SCALE GENOMIC DNA]</scope>
    <source>
        <strain evidence="7 8">FB218</strain>
    </source>
</reference>
<dbReference type="Proteomes" id="UP000708576">
    <property type="component" value="Unassembled WGS sequence"/>
</dbReference>
<organism evidence="7 8">
    <name type="scientific">Carboxylicivirga linearis</name>
    <dbReference type="NCBI Taxonomy" id="1628157"/>
    <lineage>
        <taxon>Bacteria</taxon>
        <taxon>Pseudomonadati</taxon>
        <taxon>Bacteroidota</taxon>
        <taxon>Bacteroidia</taxon>
        <taxon>Marinilabiliales</taxon>
        <taxon>Marinilabiliaceae</taxon>
        <taxon>Carboxylicivirga</taxon>
    </lineage>
</organism>
<evidence type="ECO:0000259" key="6">
    <source>
        <dbReference type="PROSITE" id="PS50059"/>
    </source>
</evidence>
<gene>
    <name evidence="7" type="ORF">KEM10_04470</name>
</gene>
<dbReference type="InterPro" id="IPR001179">
    <property type="entry name" value="PPIase_FKBP_dom"/>
</dbReference>
<evidence type="ECO:0000256" key="4">
    <source>
        <dbReference type="PROSITE-ProRule" id="PRU00277"/>
    </source>
</evidence>
<dbReference type="InterPro" id="IPR051989">
    <property type="entry name" value="FKBP-like_isomerase"/>
</dbReference>
<dbReference type="PANTHER" id="PTHR46046">
    <property type="entry name" value="PEPTIDYLPROLYL ISOMERASE"/>
    <property type="match status" value="1"/>
</dbReference>
<proteinExistence type="inferred from homology"/>
<dbReference type="Gene3D" id="3.10.50.40">
    <property type="match status" value="1"/>
</dbReference>
<comment type="catalytic activity">
    <reaction evidence="1 4 5">
        <text>[protein]-peptidylproline (omega=180) = [protein]-peptidylproline (omega=0)</text>
        <dbReference type="Rhea" id="RHEA:16237"/>
        <dbReference type="Rhea" id="RHEA-COMP:10747"/>
        <dbReference type="Rhea" id="RHEA-COMP:10748"/>
        <dbReference type="ChEBI" id="CHEBI:83833"/>
        <dbReference type="ChEBI" id="CHEBI:83834"/>
        <dbReference type="EC" id="5.2.1.8"/>
    </reaction>
</comment>
<dbReference type="PROSITE" id="PS51257">
    <property type="entry name" value="PROKAR_LIPOPROTEIN"/>
    <property type="match status" value="1"/>
</dbReference>
<protein>
    <recommendedName>
        <fullName evidence="5">Peptidyl-prolyl cis-trans isomerase</fullName>
        <ecNumber evidence="5">5.2.1.8</ecNumber>
    </recommendedName>
</protein>
<sequence length="183" mass="20472">MDFKFHKKIKIGATLILFIVSVQFFSSCGNDKKKRKVVVTKEMIMDHNRKLLSLETELIQKYLNENNIEMQQSPTGLWYTILSDSIGSNAKKEQLVYLDYTISLLDGTLCYSAEKDGVWTIVVGKGDVESAVQEALLLLSEGDSIQMIAPPHLAFGLAGDGDKVPGQSILLYNMKVLRIKNVE</sequence>
<keyword evidence="4 5" id="KW-0413">Isomerase</keyword>
<dbReference type="PROSITE" id="PS50059">
    <property type="entry name" value="FKBP_PPIASE"/>
    <property type="match status" value="1"/>
</dbReference>